<gene>
    <name evidence="2" type="ORF">EZH22_13310</name>
</gene>
<protein>
    <submittedName>
        <fullName evidence="2">Hydratase</fullName>
    </submittedName>
</protein>
<feature type="chain" id="PRO_5036787412" evidence="1">
    <location>
        <begin position="25"/>
        <end position="258"/>
    </location>
</feature>
<proteinExistence type="predicted"/>
<dbReference type="GO" id="GO:0005737">
    <property type="term" value="C:cytoplasm"/>
    <property type="evidence" value="ECO:0007669"/>
    <property type="project" value="TreeGrafter"/>
</dbReference>
<dbReference type="EMBL" id="CP063362">
    <property type="protein sequence ID" value="QRG09147.1"/>
    <property type="molecule type" value="Genomic_DNA"/>
</dbReference>
<name>A0A974PST3_9HYPH</name>
<sequence>MTPAATASLAARLSAARAAAHAFADWDAPAYALPEDPDAAYAVQAEIIRLSGGPVRGWKVTALKREDQGAYGGDRPVAGPLLAAAVHASPATLPLSGFLTPMLECEFAFVLGRDLPPRSAPYDLDAVAQAVDAVVAAFEIADGRVPAGAPGPLRLADSMGNGAFVHGVPIRDWRGLDRAGPVVLRLDGAVVEEGSGRRILGDPLKAVQALANAQPLAGSLRAGQMITTGTATMPLRLTRPGLAQADFGPLGTIAVAIG</sequence>
<accession>A0A974PST3</accession>
<evidence type="ECO:0000313" key="3">
    <source>
        <dbReference type="Proteomes" id="UP000596427"/>
    </source>
</evidence>
<organism evidence="2 3">
    <name type="scientific">Xanthobacter dioxanivorans</name>
    <dbReference type="NCBI Taxonomy" id="2528964"/>
    <lineage>
        <taxon>Bacteria</taxon>
        <taxon>Pseudomonadati</taxon>
        <taxon>Pseudomonadota</taxon>
        <taxon>Alphaproteobacteria</taxon>
        <taxon>Hyphomicrobiales</taxon>
        <taxon>Xanthobacteraceae</taxon>
        <taxon>Xanthobacter</taxon>
    </lineage>
</organism>
<dbReference type="AlphaFoldDB" id="A0A974PST3"/>
<keyword evidence="3" id="KW-1185">Reference proteome</keyword>
<dbReference type="GO" id="GO:0008684">
    <property type="term" value="F:2-oxopent-4-enoate hydratase activity"/>
    <property type="evidence" value="ECO:0007669"/>
    <property type="project" value="TreeGrafter"/>
</dbReference>
<dbReference type="InterPro" id="IPR050772">
    <property type="entry name" value="Hydratase-Decarb/MhpD_sf"/>
</dbReference>
<keyword evidence="1" id="KW-0732">Signal</keyword>
<dbReference type="SUPFAM" id="SSF56529">
    <property type="entry name" value="FAH"/>
    <property type="match status" value="1"/>
</dbReference>
<dbReference type="InterPro" id="IPR036663">
    <property type="entry name" value="Fumarylacetoacetase_C_sf"/>
</dbReference>
<feature type="signal peptide" evidence="1">
    <location>
        <begin position="1"/>
        <end position="24"/>
    </location>
</feature>
<reference evidence="2 3" key="1">
    <citation type="submission" date="2020-10" db="EMBL/GenBank/DDBJ databases">
        <title>Degradation of 1,4-Dioxane by Xanthobacter sp. YN2, via a Novel Group-2 Soluble Di-Iron Monooxygenase.</title>
        <authorList>
            <person name="Ma F."/>
            <person name="Wang Y."/>
            <person name="Yang J."/>
            <person name="Guo H."/>
            <person name="Su D."/>
            <person name="Yu L."/>
        </authorList>
    </citation>
    <scope>NUCLEOTIDE SEQUENCE [LARGE SCALE GENOMIC DNA]</scope>
    <source>
        <strain evidence="2 3">YN2</strain>
    </source>
</reference>
<dbReference type="PANTHER" id="PTHR30143:SF0">
    <property type="entry name" value="2-KETO-4-PENTENOATE HYDRATASE"/>
    <property type="match status" value="1"/>
</dbReference>
<evidence type="ECO:0000313" key="2">
    <source>
        <dbReference type="EMBL" id="QRG09147.1"/>
    </source>
</evidence>
<dbReference type="PANTHER" id="PTHR30143">
    <property type="entry name" value="ACID HYDRATASE"/>
    <property type="match status" value="1"/>
</dbReference>
<dbReference type="RefSeq" id="WP_203196064.1">
    <property type="nucleotide sequence ID" value="NZ_CP063362.1"/>
</dbReference>
<dbReference type="KEGG" id="xdi:EZH22_13310"/>
<dbReference type="Gene3D" id="3.90.850.10">
    <property type="entry name" value="Fumarylacetoacetase-like, C-terminal domain"/>
    <property type="match status" value="1"/>
</dbReference>
<dbReference type="Proteomes" id="UP000596427">
    <property type="component" value="Chromosome"/>
</dbReference>
<evidence type="ECO:0000256" key="1">
    <source>
        <dbReference type="SAM" id="SignalP"/>
    </source>
</evidence>